<keyword evidence="4" id="KW-1185">Reference proteome</keyword>
<feature type="chain" id="PRO_5029011836" evidence="2">
    <location>
        <begin position="21"/>
        <end position="83"/>
    </location>
</feature>
<evidence type="ECO:0000313" key="4">
    <source>
        <dbReference type="Proteomes" id="UP000492821"/>
    </source>
</evidence>
<evidence type="ECO:0000259" key="3">
    <source>
        <dbReference type="Pfam" id="PF01826"/>
    </source>
</evidence>
<dbReference type="Pfam" id="PF01826">
    <property type="entry name" value="TIL"/>
    <property type="match status" value="1"/>
</dbReference>
<reference evidence="4" key="1">
    <citation type="journal article" date="2013" name="Genetics">
        <title>The draft genome and transcriptome of Panagrellus redivivus are shaped by the harsh demands of a free-living lifestyle.</title>
        <authorList>
            <person name="Srinivasan J."/>
            <person name="Dillman A.R."/>
            <person name="Macchietto M.G."/>
            <person name="Heikkinen L."/>
            <person name="Lakso M."/>
            <person name="Fracchia K.M."/>
            <person name="Antoshechkin I."/>
            <person name="Mortazavi A."/>
            <person name="Wong G."/>
            <person name="Sternberg P.W."/>
        </authorList>
    </citation>
    <scope>NUCLEOTIDE SEQUENCE [LARGE SCALE GENOMIC DNA]</scope>
    <source>
        <strain evidence="4">MT8872</strain>
    </source>
</reference>
<dbReference type="InterPro" id="IPR036084">
    <property type="entry name" value="Ser_inhib-like_sf"/>
</dbReference>
<dbReference type="InterPro" id="IPR002919">
    <property type="entry name" value="TIL_dom"/>
</dbReference>
<dbReference type="SUPFAM" id="SSF57567">
    <property type="entry name" value="Serine protease inhibitors"/>
    <property type="match status" value="1"/>
</dbReference>
<organism evidence="4 5">
    <name type="scientific">Panagrellus redivivus</name>
    <name type="common">Microworm</name>
    <dbReference type="NCBI Taxonomy" id="6233"/>
    <lineage>
        <taxon>Eukaryota</taxon>
        <taxon>Metazoa</taxon>
        <taxon>Ecdysozoa</taxon>
        <taxon>Nematoda</taxon>
        <taxon>Chromadorea</taxon>
        <taxon>Rhabditida</taxon>
        <taxon>Tylenchina</taxon>
        <taxon>Panagrolaimomorpha</taxon>
        <taxon>Panagrolaimoidea</taxon>
        <taxon>Panagrolaimidae</taxon>
        <taxon>Panagrellus</taxon>
    </lineage>
</organism>
<evidence type="ECO:0000313" key="5">
    <source>
        <dbReference type="WBParaSite" id="Pan_g1798.t1"/>
    </source>
</evidence>
<name>A0A7E4V8U4_PANRE</name>
<keyword evidence="1" id="KW-0646">Protease inhibitor</keyword>
<dbReference type="Proteomes" id="UP000492821">
    <property type="component" value="Unassembled WGS sequence"/>
</dbReference>
<evidence type="ECO:0000256" key="1">
    <source>
        <dbReference type="ARBA" id="ARBA00022900"/>
    </source>
</evidence>
<proteinExistence type="predicted"/>
<keyword evidence="2" id="KW-0732">Signal</keyword>
<dbReference type="GO" id="GO:0004867">
    <property type="term" value="F:serine-type endopeptidase inhibitor activity"/>
    <property type="evidence" value="ECO:0007669"/>
    <property type="project" value="UniProtKB-KW"/>
</dbReference>
<dbReference type="Gene3D" id="2.10.25.10">
    <property type="entry name" value="Laminin"/>
    <property type="match status" value="1"/>
</dbReference>
<accession>A0A7E4V8U4</accession>
<feature type="domain" description="TIL" evidence="3">
    <location>
        <begin position="30"/>
        <end position="82"/>
    </location>
</feature>
<protein>
    <submittedName>
        <fullName evidence="5">TIL domain-containing protein</fullName>
    </submittedName>
</protein>
<reference evidence="5" key="2">
    <citation type="submission" date="2020-10" db="UniProtKB">
        <authorList>
            <consortium name="WormBaseParasite"/>
        </authorList>
    </citation>
    <scope>IDENTIFICATION</scope>
</reference>
<keyword evidence="1" id="KW-0722">Serine protease inhibitor</keyword>
<feature type="signal peptide" evidence="2">
    <location>
        <begin position="1"/>
        <end position="20"/>
    </location>
</feature>
<dbReference type="AlphaFoldDB" id="A0A7E4V8U4"/>
<dbReference type="WBParaSite" id="Pan_g1798.t1">
    <property type="protein sequence ID" value="Pan_g1798.t1"/>
    <property type="gene ID" value="Pan_g1798"/>
</dbReference>
<dbReference type="CDD" id="cd19941">
    <property type="entry name" value="TIL"/>
    <property type="match status" value="1"/>
</dbReference>
<evidence type="ECO:0000256" key="2">
    <source>
        <dbReference type="SAM" id="SignalP"/>
    </source>
</evidence>
<sequence length="83" mass="8658">MNAKTISILVIFALLASSMAVSPGRSQEDCGSNEVFRTCGGCEGTCATPHPPCTRNCKPAGCYCPKDFARVENGDCVPLGKCA</sequence>